<dbReference type="Pfam" id="PF02321">
    <property type="entry name" value="OEP"/>
    <property type="match status" value="2"/>
</dbReference>
<accession>A0A1F6TEA9</accession>
<dbReference type="EMBL" id="MFSS01000058">
    <property type="protein sequence ID" value="OGI43405.1"/>
    <property type="molecule type" value="Genomic_DNA"/>
</dbReference>
<comment type="similarity">
    <text evidence="1">Belongs to the outer membrane factor (OMF) (TC 1.B.17) family.</text>
</comment>
<dbReference type="STRING" id="1817758.A2150_04455"/>
<dbReference type="InterPro" id="IPR010131">
    <property type="entry name" value="MdtP/NodT-like"/>
</dbReference>
<dbReference type="SUPFAM" id="SSF56954">
    <property type="entry name" value="Outer membrane efflux proteins (OEP)"/>
    <property type="match status" value="1"/>
</dbReference>
<evidence type="ECO:0000256" key="2">
    <source>
        <dbReference type="SAM" id="Coils"/>
    </source>
</evidence>
<dbReference type="Gene3D" id="1.20.1600.10">
    <property type="entry name" value="Outer membrane efflux proteins (OEP)"/>
    <property type="match status" value="1"/>
</dbReference>
<gene>
    <name evidence="3" type="ORF">A2150_04455</name>
</gene>
<organism evidence="3 4">
    <name type="scientific">Candidatus Muproteobacteria bacterium RBG_16_64_11</name>
    <dbReference type="NCBI Taxonomy" id="1817758"/>
    <lineage>
        <taxon>Bacteria</taxon>
        <taxon>Pseudomonadati</taxon>
        <taxon>Pseudomonadota</taxon>
        <taxon>Candidatus Muproteobacteria</taxon>
    </lineage>
</organism>
<name>A0A1F6TEA9_9PROT</name>
<evidence type="ECO:0008006" key="5">
    <source>
        <dbReference type="Google" id="ProtNLM"/>
    </source>
</evidence>
<sequence length="398" mass="45137">MSARAGAAPEAVLTLAEAEQLALEHAPWFAHHRSNVEAAAERAVYEGSLPDPQLTLGVVNLPTDTYRLNQDGMTMVNIGLRQQFPPGDTLKLRARRAEQELTREQARLEIERRALLKQVRQTWLELYYQRQALRVLADMRALAQRQLAAAEDRYRAAQEPQQMLLKQRQMLARLDERELMLNAQQARLRAQLARWIGPPAHRPLPAELPVLPPLPAEFETAQHPEVLAARAGLEAARAEVGIARQEYKPGIMLDVSYGARRATPDGQSRPDMVTALVTFDLPLFTAKRQDRKLAEKQTLEAAARYESEDKHRELRAMYETMRAEHSALGARVKLLSERLLPDVQREARVSAAGFARDVGELREARQKEFDTQLELTRLRVDLARSHSELLYIIGENQP</sequence>
<dbReference type="Proteomes" id="UP000177925">
    <property type="component" value="Unassembled WGS sequence"/>
</dbReference>
<feature type="coiled-coil region" evidence="2">
    <location>
        <begin position="87"/>
        <end position="153"/>
    </location>
</feature>
<evidence type="ECO:0000256" key="1">
    <source>
        <dbReference type="ARBA" id="ARBA00007613"/>
    </source>
</evidence>
<evidence type="ECO:0000313" key="3">
    <source>
        <dbReference type="EMBL" id="OGI43405.1"/>
    </source>
</evidence>
<dbReference type="InterPro" id="IPR003423">
    <property type="entry name" value="OMP_efflux"/>
</dbReference>
<dbReference type="GO" id="GO:0015562">
    <property type="term" value="F:efflux transmembrane transporter activity"/>
    <property type="evidence" value="ECO:0007669"/>
    <property type="project" value="InterPro"/>
</dbReference>
<dbReference type="AlphaFoldDB" id="A0A1F6TEA9"/>
<dbReference type="PANTHER" id="PTHR30203">
    <property type="entry name" value="OUTER MEMBRANE CATION EFFLUX PROTEIN"/>
    <property type="match status" value="1"/>
</dbReference>
<proteinExistence type="inferred from homology"/>
<evidence type="ECO:0000313" key="4">
    <source>
        <dbReference type="Proteomes" id="UP000177925"/>
    </source>
</evidence>
<protein>
    <recommendedName>
        <fullName evidence="5">Transporter</fullName>
    </recommendedName>
</protein>
<keyword evidence="2" id="KW-0175">Coiled coil</keyword>
<dbReference type="PANTHER" id="PTHR30203:SF24">
    <property type="entry name" value="BLR4935 PROTEIN"/>
    <property type="match status" value="1"/>
</dbReference>
<comment type="caution">
    <text evidence="3">The sequence shown here is derived from an EMBL/GenBank/DDBJ whole genome shotgun (WGS) entry which is preliminary data.</text>
</comment>
<reference evidence="3 4" key="1">
    <citation type="journal article" date="2016" name="Nat. Commun.">
        <title>Thousands of microbial genomes shed light on interconnected biogeochemical processes in an aquifer system.</title>
        <authorList>
            <person name="Anantharaman K."/>
            <person name="Brown C.T."/>
            <person name="Hug L.A."/>
            <person name="Sharon I."/>
            <person name="Castelle C.J."/>
            <person name="Probst A.J."/>
            <person name="Thomas B.C."/>
            <person name="Singh A."/>
            <person name="Wilkins M.J."/>
            <person name="Karaoz U."/>
            <person name="Brodie E.L."/>
            <person name="Williams K.H."/>
            <person name="Hubbard S.S."/>
            <person name="Banfield J.F."/>
        </authorList>
    </citation>
    <scope>NUCLEOTIDE SEQUENCE [LARGE SCALE GENOMIC DNA]</scope>
</reference>